<sequence>MVGKVGLEMVKVCPCASSKEGWQKSILIVRKISMTIAISSSSSFFQLGEEEVPYDDLVSKKDARRFSCFQECPTEEIKGEGESDNKDGSPLSIRKQLDSLGGNAKEEEEAWLARWILK</sequence>
<feature type="non-terminal residue" evidence="2">
    <location>
        <position position="118"/>
    </location>
</feature>
<protein>
    <submittedName>
        <fullName evidence="2">Uncharacterized protein</fullName>
    </submittedName>
</protein>
<dbReference type="Proteomes" id="UP001054837">
    <property type="component" value="Unassembled WGS sequence"/>
</dbReference>
<evidence type="ECO:0000313" key="2">
    <source>
        <dbReference type="EMBL" id="GIY87755.1"/>
    </source>
</evidence>
<comment type="caution">
    <text evidence="2">The sequence shown here is derived from an EMBL/GenBank/DDBJ whole genome shotgun (WGS) entry which is preliminary data.</text>
</comment>
<evidence type="ECO:0000313" key="3">
    <source>
        <dbReference type="Proteomes" id="UP001054837"/>
    </source>
</evidence>
<name>A0AAV4X0R3_9ARAC</name>
<accession>A0AAV4X0R3</accession>
<proteinExistence type="predicted"/>
<gene>
    <name evidence="2" type="ORF">CDAR_385971</name>
</gene>
<feature type="region of interest" description="Disordered" evidence="1">
    <location>
        <begin position="77"/>
        <end position="105"/>
    </location>
</feature>
<dbReference type="EMBL" id="BPLQ01015378">
    <property type="protein sequence ID" value="GIY87755.1"/>
    <property type="molecule type" value="Genomic_DNA"/>
</dbReference>
<evidence type="ECO:0000256" key="1">
    <source>
        <dbReference type="SAM" id="MobiDB-lite"/>
    </source>
</evidence>
<keyword evidence="3" id="KW-1185">Reference proteome</keyword>
<reference evidence="2 3" key="1">
    <citation type="submission" date="2021-06" db="EMBL/GenBank/DDBJ databases">
        <title>Caerostris darwini draft genome.</title>
        <authorList>
            <person name="Kono N."/>
            <person name="Arakawa K."/>
        </authorList>
    </citation>
    <scope>NUCLEOTIDE SEQUENCE [LARGE SCALE GENOMIC DNA]</scope>
</reference>
<organism evidence="2 3">
    <name type="scientific">Caerostris darwini</name>
    <dbReference type="NCBI Taxonomy" id="1538125"/>
    <lineage>
        <taxon>Eukaryota</taxon>
        <taxon>Metazoa</taxon>
        <taxon>Ecdysozoa</taxon>
        <taxon>Arthropoda</taxon>
        <taxon>Chelicerata</taxon>
        <taxon>Arachnida</taxon>
        <taxon>Araneae</taxon>
        <taxon>Araneomorphae</taxon>
        <taxon>Entelegynae</taxon>
        <taxon>Araneoidea</taxon>
        <taxon>Araneidae</taxon>
        <taxon>Caerostris</taxon>
    </lineage>
</organism>
<dbReference type="AlphaFoldDB" id="A0AAV4X0R3"/>
<feature type="compositionally biased region" description="Basic and acidic residues" evidence="1">
    <location>
        <begin position="77"/>
        <end position="87"/>
    </location>
</feature>